<evidence type="ECO:0000313" key="2">
    <source>
        <dbReference type="Proteomes" id="UP001064048"/>
    </source>
</evidence>
<dbReference type="Proteomes" id="UP001064048">
    <property type="component" value="Chromosome 20"/>
</dbReference>
<gene>
    <name evidence="1" type="ORF">MSG28_011703</name>
</gene>
<reference evidence="1 2" key="1">
    <citation type="journal article" date="2022" name="Genome Biol. Evol.">
        <title>The Spruce Budworm Genome: Reconstructing the Evolutionary History of Antifreeze Proteins.</title>
        <authorList>
            <person name="Beliveau C."/>
            <person name="Gagne P."/>
            <person name="Picq S."/>
            <person name="Vernygora O."/>
            <person name="Keeling C.I."/>
            <person name="Pinkney K."/>
            <person name="Doucet D."/>
            <person name="Wen F."/>
            <person name="Johnston J.S."/>
            <person name="Maaroufi H."/>
            <person name="Boyle B."/>
            <person name="Laroche J."/>
            <person name="Dewar K."/>
            <person name="Juretic N."/>
            <person name="Blackburn G."/>
            <person name="Nisole A."/>
            <person name="Brunet B."/>
            <person name="Brandao M."/>
            <person name="Lumley L."/>
            <person name="Duan J."/>
            <person name="Quan G."/>
            <person name="Lucarotti C.J."/>
            <person name="Roe A.D."/>
            <person name="Sperling F.A.H."/>
            <person name="Levesque R.C."/>
            <person name="Cusson M."/>
        </authorList>
    </citation>
    <scope>NUCLEOTIDE SEQUENCE [LARGE SCALE GENOMIC DNA]</scope>
    <source>
        <strain evidence="1">Glfc:IPQL:Cfum</strain>
    </source>
</reference>
<name>A0ACC0KM29_CHOFU</name>
<organism evidence="1 2">
    <name type="scientific">Choristoneura fumiferana</name>
    <name type="common">Spruce budworm moth</name>
    <name type="synonym">Archips fumiferana</name>
    <dbReference type="NCBI Taxonomy" id="7141"/>
    <lineage>
        <taxon>Eukaryota</taxon>
        <taxon>Metazoa</taxon>
        <taxon>Ecdysozoa</taxon>
        <taxon>Arthropoda</taxon>
        <taxon>Hexapoda</taxon>
        <taxon>Insecta</taxon>
        <taxon>Pterygota</taxon>
        <taxon>Neoptera</taxon>
        <taxon>Endopterygota</taxon>
        <taxon>Lepidoptera</taxon>
        <taxon>Glossata</taxon>
        <taxon>Ditrysia</taxon>
        <taxon>Tortricoidea</taxon>
        <taxon>Tortricidae</taxon>
        <taxon>Tortricinae</taxon>
        <taxon>Choristoneura</taxon>
    </lineage>
</organism>
<proteinExistence type="predicted"/>
<comment type="caution">
    <text evidence="1">The sequence shown here is derived from an EMBL/GenBank/DDBJ whole genome shotgun (WGS) entry which is preliminary data.</text>
</comment>
<evidence type="ECO:0000313" key="1">
    <source>
        <dbReference type="EMBL" id="KAI8437363.1"/>
    </source>
</evidence>
<sequence length="103" mass="11088">MKCVVFFALVAMSLVVAIPVEDVAGASSRGCRYIMGRCAEVCPVGTHAYTTGCNFLMPEATCKKPTPVLDTRGMICDYSSCYCDEPTVRDEKTGQCVALDKCS</sequence>
<protein>
    <submittedName>
        <fullName evidence="1">Uncharacterized protein</fullName>
    </submittedName>
</protein>
<keyword evidence="2" id="KW-1185">Reference proteome</keyword>
<dbReference type="EMBL" id="CM046120">
    <property type="protein sequence ID" value="KAI8437363.1"/>
    <property type="molecule type" value="Genomic_DNA"/>
</dbReference>
<accession>A0ACC0KM29</accession>